<dbReference type="GO" id="GO:0035251">
    <property type="term" value="F:UDP-glucosyltransferase activity"/>
    <property type="evidence" value="ECO:0007669"/>
    <property type="project" value="InterPro"/>
</dbReference>
<sequence length="472" mass="52209">MKKKAEVVFIPSPGVGHLVSTLEFAKLLVNRDDRLQITVLVIKFSPTSDTDAYTDPIASERLRVINLPEPHIVPSTSDRGSTTATLLESQKPHVREAVSNLTATGGGSLAAFVVDMFCTTMIEVAREFRVPSLVFFTSGAALLGLMLHLHTLKERDSTAELQDELAIPCFANPVPSNTLPSVVLRKEWEQFFMRYGRGLKEANGFIVNSFEELESHAVHSFSDPALSLGLPLYPVGPILNPEPKMDKGTADDILKWLDDQPPSSVVFLCFGSRGAFDEEQVTEIARALEDSGARFLWSLRKPPPNGTMAEPPSDYPLPELAAVLPEGFLDRTAGIGRVIGWAPQAQVLAHPATGGFVSHCGWNSILESIYFGVPIATWPLFAEQQTNAFQLVRELKMAVEIALDYRVEMDEGRNFLLTADRIERGIRSVLDKDGEIRKKVKEMSEKSRKTLLEGGCSYTHLTRLIDYIMEQV</sequence>
<comment type="similarity">
    <text evidence="1 3">Belongs to the UDP-glycosyltransferase family.</text>
</comment>
<dbReference type="PROSITE" id="PS00375">
    <property type="entry name" value="UDPGT"/>
    <property type="match status" value="1"/>
</dbReference>
<dbReference type="Pfam" id="PF00201">
    <property type="entry name" value="UDPGT"/>
    <property type="match status" value="1"/>
</dbReference>
<dbReference type="PANTHER" id="PTHR48048:SF45">
    <property type="entry name" value="GLYCOSYLTRANSFERASE"/>
    <property type="match status" value="1"/>
</dbReference>
<reference evidence="5" key="1">
    <citation type="journal article" date="2019" name="ACS Synth. Biol.">
        <title>Diversity of O-glycosyltransferases contributes to the biosynthesis of flavonoid and triterpenoid glycosides in Glycyrrhiza uralensis.</title>
        <authorList>
            <person name="Chen K."/>
            <person name="Hu Z.M."/>
            <person name="Song W."/>
            <person name="Wang Z."/>
            <person name="He J."/>
            <person name="Shi X."/>
            <person name="Cui Q."/>
            <person name="Qiao X."/>
            <person name="Ye M."/>
        </authorList>
    </citation>
    <scope>NUCLEOTIDE SEQUENCE</scope>
</reference>
<dbReference type="CDD" id="cd03784">
    <property type="entry name" value="GT1_Gtf-like"/>
    <property type="match status" value="1"/>
</dbReference>
<proteinExistence type="evidence at transcript level"/>
<keyword evidence="2 3" id="KW-0808">Transferase</keyword>
<evidence type="ECO:0000256" key="3">
    <source>
        <dbReference type="RuleBase" id="RU003718"/>
    </source>
</evidence>
<name>A0A515L4B4_GLYUR</name>
<dbReference type="AlphaFoldDB" id="A0A515L4B4"/>
<dbReference type="InterPro" id="IPR035595">
    <property type="entry name" value="UDP_glycos_trans_CS"/>
</dbReference>
<dbReference type="EC" id="2.4.1.-" evidence="4"/>
<dbReference type="PANTHER" id="PTHR48048">
    <property type="entry name" value="GLYCOSYLTRANSFERASE"/>
    <property type="match status" value="1"/>
</dbReference>
<keyword evidence="3" id="KW-0328">Glycosyltransferase</keyword>
<evidence type="ECO:0000256" key="2">
    <source>
        <dbReference type="ARBA" id="ARBA00022679"/>
    </source>
</evidence>
<dbReference type="SUPFAM" id="SSF53756">
    <property type="entry name" value="UDP-Glycosyltransferase/glycogen phosphorylase"/>
    <property type="match status" value="1"/>
</dbReference>
<dbReference type="FunFam" id="3.40.50.2000:FF:000056">
    <property type="entry name" value="Glycosyltransferase"/>
    <property type="match status" value="1"/>
</dbReference>
<protein>
    <recommendedName>
        <fullName evidence="4">Glycosyltransferase</fullName>
        <ecNumber evidence="4">2.4.1.-</ecNumber>
    </recommendedName>
</protein>
<dbReference type="Gene3D" id="3.40.50.2000">
    <property type="entry name" value="Glycogen Phosphorylase B"/>
    <property type="match status" value="2"/>
</dbReference>
<evidence type="ECO:0000313" key="5">
    <source>
        <dbReference type="EMBL" id="QDM38908.1"/>
    </source>
</evidence>
<organism evidence="5">
    <name type="scientific">Glycyrrhiza uralensis</name>
    <name type="common">Chinese licorice</name>
    <name type="synonym">Glycyrrhiza shiheziensis</name>
    <dbReference type="NCBI Taxonomy" id="74613"/>
    <lineage>
        <taxon>Eukaryota</taxon>
        <taxon>Viridiplantae</taxon>
        <taxon>Streptophyta</taxon>
        <taxon>Embryophyta</taxon>
        <taxon>Tracheophyta</taxon>
        <taxon>Spermatophyta</taxon>
        <taxon>Magnoliopsida</taxon>
        <taxon>eudicotyledons</taxon>
        <taxon>Gunneridae</taxon>
        <taxon>Pentapetalae</taxon>
        <taxon>rosids</taxon>
        <taxon>fabids</taxon>
        <taxon>Fabales</taxon>
        <taxon>Fabaceae</taxon>
        <taxon>Papilionoideae</taxon>
        <taxon>50 kb inversion clade</taxon>
        <taxon>NPAAA clade</taxon>
        <taxon>Hologalegina</taxon>
        <taxon>IRL clade</taxon>
        <taxon>Galegeae</taxon>
        <taxon>Glycyrrhiza</taxon>
    </lineage>
</organism>
<accession>A0A515L4B4</accession>
<evidence type="ECO:0000256" key="1">
    <source>
        <dbReference type="ARBA" id="ARBA00009995"/>
    </source>
</evidence>
<evidence type="ECO:0000256" key="4">
    <source>
        <dbReference type="RuleBase" id="RU362057"/>
    </source>
</evidence>
<dbReference type="InterPro" id="IPR002213">
    <property type="entry name" value="UDP_glucos_trans"/>
</dbReference>
<dbReference type="EMBL" id="MK534527">
    <property type="protein sequence ID" value="QDM38908.1"/>
    <property type="molecule type" value="mRNA"/>
</dbReference>
<dbReference type="InterPro" id="IPR050481">
    <property type="entry name" value="UDP-glycosyltransf_plant"/>
</dbReference>